<feature type="compositionally biased region" description="Polar residues" evidence="5">
    <location>
        <begin position="1689"/>
        <end position="1701"/>
    </location>
</feature>
<evidence type="ECO:0000313" key="7">
    <source>
        <dbReference type="EMBL" id="AND79208.1"/>
    </source>
</evidence>
<feature type="region of interest" description="Disordered" evidence="5">
    <location>
        <begin position="1039"/>
        <end position="1066"/>
    </location>
</feature>
<evidence type="ECO:0000256" key="3">
    <source>
        <dbReference type="ARBA" id="ARBA00022729"/>
    </source>
</evidence>
<dbReference type="NCBIfam" id="TIGR01168">
    <property type="entry name" value="YSIRK_signal"/>
    <property type="match status" value="1"/>
</dbReference>
<dbReference type="InterPro" id="IPR019931">
    <property type="entry name" value="LPXTG_anchor"/>
</dbReference>
<dbReference type="KEGG" id="spat:A0O21_03770"/>
<feature type="region of interest" description="Disordered" evidence="5">
    <location>
        <begin position="1558"/>
        <end position="1585"/>
    </location>
</feature>
<reference evidence="8" key="2">
    <citation type="submission" date="2016-03" db="EMBL/GenBank/DDBJ databases">
        <title>Streptococcus antelopensis sp. nov., isolated from the feces of the Tibetan antelope (Pantholops hodgsonii) in Hoh Xil National Nature Reserve, Qinghai, China.</title>
        <authorList>
            <person name="Bai X."/>
        </authorList>
    </citation>
    <scope>NUCLEOTIDE SEQUENCE [LARGE SCALE GENOMIC DNA]</scope>
    <source>
        <strain evidence="8">TA 26</strain>
    </source>
</reference>
<feature type="compositionally biased region" description="Low complexity" evidence="5">
    <location>
        <begin position="1039"/>
        <end position="1053"/>
    </location>
</feature>
<evidence type="ECO:0000256" key="2">
    <source>
        <dbReference type="ARBA" id="ARBA00022525"/>
    </source>
</evidence>
<dbReference type="Pfam" id="PF20009">
    <property type="entry name" value="GEVED"/>
    <property type="match status" value="1"/>
</dbReference>
<evidence type="ECO:0000256" key="1">
    <source>
        <dbReference type="ARBA" id="ARBA00022512"/>
    </source>
</evidence>
<feature type="compositionally biased region" description="Low complexity" evidence="5">
    <location>
        <begin position="1354"/>
        <end position="1365"/>
    </location>
</feature>
<dbReference type="InterPro" id="IPR045474">
    <property type="entry name" value="GEVED"/>
</dbReference>
<dbReference type="RefSeq" id="WP_067061520.1">
    <property type="nucleotide sequence ID" value="NZ_CP014699.1"/>
</dbReference>
<feature type="region of interest" description="Disordered" evidence="5">
    <location>
        <begin position="1672"/>
        <end position="1701"/>
    </location>
</feature>
<reference evidence="7 8" key="1">
    <citation type="journal article" date="2016" name="Int. J. Syst. Evol. Microbiol.">
        <title>Streptococcuspantholopis sp. nov., isolated from faeces of the Tibetan antelope (Pantholops hodgsonii).</title>
        <authorList>
            <person name="Bai X."/>
            <person name="Xiong Y."/>
            <person name="Lu S."/>
            <person name="Jin D."/>
            <person name="Lai X."/>
            <person name="Yang J."/>
            <person name="Niu L."/>
            <person name="Hu S."/>
            <person name="Meng X."/>
            <person name="Pu J."/>
            <person name="Ye C."/>
            <person name="Xu J."/>
        </authorList>
    </citation>
    <scope>NUCLEOTIDE SEQUENCE [LARGE SCALE GENOMIC DNA]</scope>
    <source>
        <strain evidence="7 8">TA 26</strain>
    </source>
</reference>
<dbReference type="Pfam" id="PF00746">
    <property type="entry name" value="Gram_pos_anchor"/>
    <property type="match status" value="1"/>
</dbReference>
<feature type="compositionally biased region" description="Polar residues" evidence="5">
    <location>
        <begin position="1267"/>
        <end position="1280"/>
    </location>
</feature>
<evidence type="ECO:0000256" key="4">
    <source>
        <dbReference type="ARBA" id="ARBA00023088"/>
    </source>
</evidence>
<evidence type="ECO:0000256" key="5">
    <source>
        <dbReference type="SAM" id="MobiDB-lite"/>
    </source>
</evidence>
<feature type="compositionally biased region" description="Low complexity" evidence="5">
    <location>
        <begin position="1879"/>
        <end position="1888"/>
    </location>
</feature>
<keyword evidence="3" id="KW-0732">Signal</keyword>
<dbReference type="OrthoDB" id="2243937at2"/>
<dbReference type="NCBIfam" id="TIGR01167">
    <property type="entry name" value="LPXTG_anchor"/>
    <property type="match status" value="1"/>
</dbReference>
<gene>
    <name evidence="7" type="ORF">A0O21_03770</name>
</gene>
<proteinExistence type="predicted"/>
<feature type="compositionally biased region" description="Low complexity" evidence="5">
    <location>
        <begin position="1560"/>
        <end position="1576"/>
    </location>
</feature>
<feature type="compositionally biased region" description="Low complexity" evidence="5">
    <location>
        <begin position="1778"/>
        <end position="1787"/>
    </location>
</feature>
<accession>A0A172Q6W3</accession>
<feature type="compositionally biased region" description="Polar residues" evidence="5">
    <location>
        <begin position="1790"/>
        <end position="1803"/>
    </location>
</feature>
<keyword evidence="4" id="KW-0572">Peptidoglycan-anchor</keyword>
<dbReference type="STRING" id="1811193.A0O21_03770"/>
<dbReference type="Proteomes" id="UP000077317">
    <property type="component" value="Chromosome"/>
</dbReference>
<feature type="compositionally biased region" description="Polar residues" evidence="5">
    <location>
        <begin position="845"/>
        <end position="858"/>
    </location>
</feature>
<name>A0A172Q6W3_9STRE</name>
<keyword evidence="1" id="KW-0134">Cell wall</keyword>
<feature type="compositionally biased region" description="Polar residues" evidence="5">
    <location>
        <begin position="1366"/>
        <end position="1376"/>
    </location>
</feature>
<organism evidence="7 8">
    <name type="scientific">Streptococcus pantholopis</name>
    <dbReference type="NCBI Taxonomy" id="1811193"/>
    <lineage>
        <taxon>Bacteria</taxon>
        <taxon>Bacillati</taxon>
        <taxon>Bacillota</taxon>
        <taxon>Bacilli</taxon>
        <taxon>Lactobacillales</taxon>
        <taxon>Streptococcaceae</taxon>
        <taxon>Streptococcus</taxon>
    </lineage>
</organism>
<evidence type="ECO:0000259" key="6">
    <source>
        <dbReference type="PROSITE" id="PS50847"/>
    </source>
</evidence>
<dbReference type="InterPro" id="IPR026395">
    <property type="entry name" value="CshA_fibril"/>
</dbReference>
<feature type="compositionally biased region" description="Low complexity" evidence="5">
    <location>
        <begin position="1672"/>
        <end position="1686"/>
    </location>
</feature>
<feature type="region of interest" description="Disordered" evidence="5">
    <location>
        <begin position="1246"/>
        <end position="1280"/>
    </location>
</feature>
<dbReference type="EMBL" id="CP014699">
    <property type="protein sequence ID" value="AND79208.1"/>
    <property type="molecule type" value="Genomic_DNA"/>
</dbReference>
<feature type="region of interest" description="Disordered" evidence="5">
    <location>
        <begin position="1879"/>
        <end position="1900"/>
    </location>
</feature>
<feature type="region of interest" description="Disordered" evidence="5">
    <location>
        <begin position="1778"/>
        <end position="1803"/>
    </location>
</feature>
<feature type="compositionally biased region" description="Low complexity" evidence="5">
    <location>
        <begin position="2128"/>
        <end position="2139"/>
    </location>
</feature>
<protein>
    <recommendedName>
        <fullName evidence="6">Gram-positive cocci surface proteins LPxTG domain-containing protein</fullName>
    </recommendedName>
</protein>
<feature type="region of interest" description="Disordered" evidence="5">
    <location>
        <begin position="1350"/>
        <end position="1376"/>
    </location>
</feature>
<dbReference type="PROSITE" id="PS50847">
    <property type="entry name" value="GRAM_POS_ANCHORING"/>
    <property type="match status" value="1"/>
</dbReference>
<evidence type="ECO:0000313" key="8">
    <source>
        <dbReference type="Proteomes" id="UP000077317"/>
    </source>
</evidence>
<feature type="compositionally biased region" description="Low complexity" evidence="5">
    <location>
        <begin position="1248"/>
        <end position="1264"/>
    </location>
</feature>
<feature type="compositionally biased region" description="Polar residues" evidence="5">
    <location>
        <begin position="1054"/>
        <end position="1066"/>
    </location>
</feature>
<feature type="compositionally biased region" description="Low complexity" evidence="5">
    <location>
        <begin position="1978"/>
        <end position="1989"/>
    </location>
</feature>
<feature type="compositionally biased region" description="Polar residues" evidence="5">
    <location>
        <begin position="1889"/>
        <end position="1900"/>
    </location>
</feature>
<feature type="domain" description="Gram-positive cocci surface proteins LPxTG" evidence="6">
    <location>
        <begin position="2142"/>
        <end position="2173"/>
    </location>
</feature>
<dbReference type="Pfam" id="PF04650">
    <property type="entry name" value="YSIRK_signal"/>
    <property type="match status" value="1"/>
</dbReference>
<feature type="region of interest" description="Disordered" evidence="5">
    <location>
        <begin position="1974"/>
        <end position="1998"/>
    </location>
</feature>
<feature type="compositionally biased region" description="Polar residues" evidence="5">
    <location>
        <begin position="2104"/>
        <end position="2117"/>
    </location>
</feature>
<keyword evidence="2" id="KW-0964">Secreted</keyword>
<dbReference type="NCBIfam" id="TIGR04225">
    <property type="entry name" value="CshA_fibril_rpt"/>
    <property type="match status" value="13"/>
</dbReference>
<feature type="region of interest" description="Disordered" evidence="5">
    <location>
        <begin position="834"/>
        <end position="858"/>
    </location>
</feature>
<keyword evidence="8" id="KW-1185">Reference proteome</keyword>
<feature type="region of interest" description="Disordered" evidence="5">
    <location>
        <begin position="2097"/>
        <end position="2147"/>
    </location>
</feature>
<sequence>MKLGKSQSFNLSRTKQRFSIRKTHFGAASVLLGMFLFLAAPQTAVSADEVSDTSQDAAASVVSDGVLQEESADGQEQFSALPEESALPIPENTAAADADSSQTVSEAVPDSAAAEINSADAGQTASSAAPEELGAVAGDNLTQAAADDSATDIDSEVFSLSDLQNTSAVSPAMLTANLQQVAAAVPASEFAPINGIYATRSAAVAAAYQDSAAQLRDVLFFPDWSGATNLDADGNLQVGTTLTVSPAPGYEITITVTNLQPFNSTQEYYNRLVAAGIDPAATNYDPNAVNKALASPTNKTETAAPLTPVIYGRTDGSTRYRNLLNNSGYDLGSTAKTSIISRRANAGVTFSLSATFNGETVPVQAFITDGESLDRPENTITMTNGEAFKLIDVSSTGISLPTGNTPNQTVVAPDVSNPEDDYFAERILNTIYPSDFGYTHSEALYNSSPNGGQNTQIISNINTGIVRSDGGFRPDPNNPGYYLYDTAQFEPHAVPILATYGVTELSHYFILNGEQSFVLGFVVPIDYGDASESYGLVGHLLQATAAETDFKLGETKDLTKAAGLASRTGNGSPYLGLVAGDPDNHTRITTPWTGDDGTASYYDSASYDEGEAQLTNGGTYAQYKRGSDNYALSVLANLNGANTAYLSAWVDFDNNGTFDENEKASVSVTSSGMATLTFDVDPSVISSDLTNLNVRVRIASVADDIVNPTGLARDGEVEDFQIPISDPDNTPTATDAVSTDIQGATQTGVLTFDTGDDDIAFVSKQLIDPTSGQPTDSTAIFAMKDGVAVGTYTFDSETGTVTFVPNKDFVGTPDPAQVLARDINGKTVTATYTPTVTPVTPTGEDVTSTGLQGATQTGTPVFTAGDPSVPLDDTVPAVFDDGTTSRTVDGVGTYTVAPDGTVTFVPEPSFVGEAPSVTVVRQDSNGTQASATYTPTVTPVTPTGENVTSTGLQGATQTGTPIFTAGDPSVPIVGYQLVDPASGQATASTTLPAMKDGVQVGTYTLDPSTGEVTFVPNPDFVGTPDPIVVEASDANGTTATATYTPTVTPVTPTGENVTSTGLQGATQTGTPVFTAGDPSVPLDDTVPAVFDDGTTSRTVDGVGTYTVAPDGTVTFVPEPSFVGEAPSVTVVRQDANGTPATATYTPTVTPVTPTGENVTSTGLQGATQTGTPVFTAGDPTVPIVGYQLVDPASGQATASTTLPAMKDGVQVGTYTLAPSTGEVTFVPNPDFVGTPDPIVVEASDANGTPATATYTPTVTPVTPTGEDATSTGLQGATQTGTPVFTAGDPSVPLDDTVPATFDDGTTSRTVDGVGTYTVAPDGTVTFVPEPSFVGEAPSVTVVRQDSNGTQASATYTPTVTPVTPTGENATSTGLQGATQTGTPIFTAGDPSVPLDDTVPATFDDGTTEKVVSGVGTYTVTPDGTVTFVPEPSFVGEAPSVTVVRQDSNGTQASATYTPTVTPVTPTGEDVASTGLQGATQTGTPIFTAGDPSVPIVGYQLVDPASGQATASTTLPAMKDGVQVGTYTLEPSTGEVTFVPNPDFVGTPDPIVVEASDANGTPATATYTPTVTPVTPTGEDATSTGLQGATQTGTPVFTAGDPSVPIVGYQLVDPASGQATASTTLPAMKDGVQVGTYTLDPSTGEVTFVPNPDFVGTPDPIVVEASDANGTTATATYTPTVTPVTPTGEDATSTGLQGATQTGTPVFTAGDPSVPLDDTVPAVFDDGTTEKVVSGVGTYTVAPDGTVTFVPEPSFVGEAPSVTVVRQDSNGTQASAAYTPTVTPVTPTGEDVTSTGLQGATQTGTPVFTAGDPSVPLDDTVPAVFDDGTTSRTVDGVGTYTVAPDGTVTFVPEPSFVGEAPSVTVVRQDSNGTQASAAYTPTVTPVTPTGENATSTGLQGATQTGTPIFTAGDPSVPLDDTVPATFDDGTTSRTVDGVGTYTVAPDGTVTFVPEPSFVGEAPSVTVVRQDSNGTQASATYTPTVTPVTPTGENATSTGLQGATQTGTPIFTAGDPSVPIVGYQLVDPVSGQATASTTLPAMKDGVQVGTYTLDPSTGEVTFVPNPDFVGTPDPILVEAVDTNGMTVRAAYSPTVLPVVPEDSDNSSEPLQEPVQTPQGSEPHAEKSAVSLQQSKSISKQSNELPKTGDNANYLAVVGLLLLTTASSLIKPRKKP</sequence>
<dbReference type="InterPro" id="IPR005877">
    <property type="entry name" value="YSIRK_signal_dom"/>
</dbReference>
<dbReference type="Pfam" id="PF19076">
    <property type="entry name" value="CshA_repeat"/>
    <property type="match status" value="13"/>
</dbReference>